<feature type="transmembrane region" description="Helical" evidence="8">
    <location>
        <begin position="308"/>
        <end position="331"/>
    </location>
</feature>
<evidence type="ECO:0000313" key="11">
    <source>
        <dbReference type="Proteomes" id="UP000199532"/>
    </source>
</evidence>
<dbReference type="GO" id="GO:1990961">
    <property type="term" value="P:xenobiotic detoxification by transmembrane export across the plasma membrane"/>
    <property type="evidence" value="ECO:0007669"/>
    <property type="project" value="InterPro"/>
</dbReference>
<evidence type="ECO:0000256" key="8">
    <source>
        <dbReference type="SAM" id="Phobius"/>
    </source>
</evidence>
<evidence type="ECO:0000256" key="5">
    <source>
        <dbReference type="ARBA" id="ARBA00022692"/>
    </source>
</evidence>
<dbReference type="SUPFAM" id="SSF103473">
    <property type="entry name" value="MFS general substrate transporter"/>
    <property type="match status" value="1"/>
</dbReference>
<feature type="transmembrane region" description="Helical" evidence="8">
    <location>
        <begin position="133"/>
        <end position="155"/>
    </location>
</feature>
<evidence type="ECO:0000256" key="3">
    <source>
        <dbReference type="ARBA" id="ARBA00022448"/>
    </source>
</evidence>
<dbReference type="InterPro" id="IPR020846">
    <property type="entry name" value="MFS_dom"/>
</dbReference>
<keyword evidence="3" id="KW-0813">Transport</keyword>
<evidence type="ECO:0000256" key="1">
    <source>
        <dbReference type="ARBA" id="ARBA00004651"/>
    </source>
</evidence>
<evidence type="ECO:0000313" key="10">
    <source>
        <dbReference type="EMBL" id="SEI71513.1"/>
    </source>
</evidence>
<dbReference type="CDD" id="cd17320">
    <property type="entry name" value="MFS_MdfA_MDR_like"/>
    <property type="match status" value="1"/>
</dbReference>
<evidence type="ECO:0000256" key="2">
    <source>
        <dbReference type="ARBA" id="ARBA00006236"/>
    </source>
</evidence>
<feature type="transmembrane region" description="Helical" evidence="8">
    <location>
        <begin position="45"/>
        <end position="64"/>
    </location>
</feature>
<dbReference type="OrthoDB" id="9800416at2"/>
<gene>
    <name evidence="10" type="ORF">SAMN04487995_1840</name>
</gene>
<feature type="transmembrane region" description="Helical" evidence="8">
    <location>
        <begin position="100"/>
        <end position="121"/>
    </location>
</feature>
<dbReference type="NCBIfam" id="TIGR00710">
    <property type="entry name" value="efflux_Bcr_CflA"/>
    <property type="match status" value="1"/>
</dbReference>
<feature type="transmembrane region" description="Helical" evidence="8">
    <location>
        <begin position="161"/>
        <end position="183"/>
    </location>
</feature>
<sequence length="410" mass="44195">MSRKQYSYMILILGSLATVSPFSIDMYLPGFPRIAMDLNTTIDKVQLSLTGYLIGICIGQVLYGPLLDRFGRKTPLYAGLVIYILASIGCALTSSVEALVVMRFFQAIGGCVGLVSSQALVSDLFTKDKRAEVFSMITLVIAVSPMIAPTVGGYVTSAFGWNWVFIILAGIVLMIIGAIYFFLPAGKMPDPSVSLKPQAVIGSFMTVLRQPQFLIYATAGGLATAAPFAYIAGSSDVFMNIYKVSEQQYGWIFAFLAFAMIGSTQLNHFLLKKYNSEQIIKTTLLYQSVVGTLLVLGVYYNWYNLYTLIGMMFIFLTGQGLTGPNTSALSLAPFKKHTGSASALMGSWRMGAGAIISIIVSVLHNNTAIPMVAMMAACSLVSLVILFVGNATVNNSARNSDVEGEVSVLL</sequence>
<dbReference type="InterPro" id="IPR011701">
    <property type="entry name" value="MFS"/>
</dbReference>
<feature type="transmembrane region" description="Helical" evidence="8">
    <location>
        <begin position="76"/>
        <end position="94"/>
    </location>
</feature>
<keyword evidence="11" id="KW-1185">Reference proteome</keyword>
<feature type="transmembrane region" description="Helical" evidence="8">
    <location>
        <begin position="251"/>
        <end position="271"/>
    </location>
</feature>
<dbReference type="STRING" id="408657.SAMN04487995_1840"/>
<proteinExistence type="inferred from homology"/>
<dbReference type="EMBL" id="FNXY01000003">
    <property type="protein sequence ID" value="SEI71513.1"/>
    <property type="molecule type" value="Genomic_DNA"/>
</dbReference>
<dbReference type="GO" id="GO:0042910">
    <property type="term" value="F:xenobiotic transmembrane transporter activity"/>
    <property type="evidence" value="ECO:0007669"/>
    <property type="project" value="InterPro"/>
</dbReference>
<keyword evidence="6 8" id="KW-1133">Transmembrane helix</keyword>
<evidence type="ECO:0000256" key="6">
    <source>
        <dbReference type="ARBA" id="ARBA00022989"/>
    </source>
</evidence>
<dbReference type="FunFam" id="1.20.1720.10:FF:000005">
    <property type="entry name" value="Bcr/CflA family efflux transporter"/>
    <property type="match status" value="1"/>
</dbReference>
<dbReference type="GO" id="GO:0015385">
    <property type="term" value="F:sodium:proton antiporter activity"/>
    <property type="evidence" value="ECO:0007669"/>
    <property type="project" value="TreeGrafter"/>
</dbReference>
<organism evidence="10 11">
    <name type="scientific">Dyadobacter koreensis</name>
    <dbReference type="NCBI Taxonomy" id="408657"/>
    <lineage>
        <taxon>Bacteria</taxon>
        <taxon>Pseudomonadati</taxon>
        <taxon>Bacteroidota</taxon>
        <taxon>Cytophagia</taxon>
        <taxon>Cytophagales</taxon>
        <taxon>Spirosomataceae</taxon>
        <taxon>Dyadobacter</taxon>
    </lineage>
</organism>
<dbReference type="InterPro" id="IPR036259">
    <property type="entry name" value="MFS_trans_sf"/>
</dbReference>
<dbReference type="Pfam" id="PF07690">
    <property type="entry name" value="MFS_1"/>
    <property type="match status" value="1"/>
</dbReference>
<dbReference type="Proteomes" id="UP000199532">
    <property type="component" value="Unassembled WGS sequence"/>
</dbReference>
<keyword evidence="7 8" id="KW-0472">Membrane</keyword>
<name>A0A1H6SUC0_9BACT</name>
<dbReference type="PANTHER" id="PTHR23502">
    <property type="entry name" value="MAJOR FACILITATOR SUPERFAMILY"/>
    <property type="match status" value="1"/>
</dbReference>
<accession>A0A1H6SUC0</accession>
<dbReference type="Gene3D" id="1.20.1720.10">
    <property type="entry name" value="Multidrug resistance protein D"/>
    <property type="match status" value="1"/>
</dbReference>
<feature type="transmembrane region" description="Helical" evidence="8">
    <location>
        <begin position="283"/>
        <end position="302"/>
    </location>
</feature>
<dbReference type="AlphaFoldDB" id="A0A1H6SUC0"/>
<dbReference type="InterPro" id="IPR004812">
    <property type="entry name" value="Efflux_drug-R_Bcr/CmlA"/>
</dbReference>
<feature type="transmembrane region" description="Helical" evidence="8">
    <location>
        <begin position="343"/>
        <end position="363"/>
    </location>
</feature>
<dbReference type="PROSITE" id="PS50850">
    <property type="entry name" value="MFS"/>
    <property type="match status" value="1"/>
</dbReference>
<evidence type="ECO:0000256" key="4">
    <source>
        <dbReference type="ARBA" id="ARBA00022475"/>
    </source>
</evidence>
<feature type="domain" description="Major facilitator superfamily (MFS) profile" evidence="9">
    <location>
        <begin position="9"/>
        <end position="394"/>
    </location>
</feature>
<evidence type="ECO:0000259" key="9">
    <source>
        <dbReference type="PROSITE" id="PS50850"/>
    </source>
</evidence>
<dbReference type="RefSeq" id="WP_090334869.1">
    <property type="nucleotide sequence ID" value="NZ_FNXY01000003.1"/>
</dbReference>
<dbReference type="PANTHER" id="PTHR23502:SF132">
    <property type="entry name" value="POLYAMINE TRANSPORTER 2-RELATED"/>
    <property type="match status" value="1"/>
</dbReference>
<reference evidence="10 11" key="1">
    <citation type="submission" date="2016-10" db="EMBL/GenBank/DDBJ databases">
        <authorList>
            <person name="de Groot N.N."/>
        </authorList>
    </citation>
    <scope>NUCLEOTIDE SEQUENCE [LARGE SCALE GENOMIC DNA]</scope>
    <source>
        <strain evidence="10 11">DSM 19938</strain>
    </source>
</reference>
<protein>
    <submittedName>
        <fullName evidence="10">MFS transporter, DHA1 family, bicyclomycin/chloramphenicol resistance protein</fullName>
    </submittedName>
</protein>
<keyword evidence="5 8" id="KW-0812">Transmembrane</keyword>
<comment type="similarity">
    <text evidence="2">Belongs to the major facilitator superfamily. Bcr/CmlA family.</text>
</comment>
<comment type="subcellular location">
    <subcellularLocation>
        <location evidence="1">Cell membrane</location>
        <topology evidence="1">Multi-pass membrane protein</topology>
    </subcellularLocation>
</comment>
<evidence type="ECO:0000256" key="7">
    <source>
        <dbReference type="ARBA" id="ARBA00023136"/>
    </source>
</evidence>
<feature type="transmembrane region" description="Helical" evidence="8">
    <location>
        <begin position="213"/>
        <end position="231"/>
    </location>
</feature>
<keyword evidence="4" id="KW-1003">Cell membrane</keyword>
<feature type="transmembrane region" description="Helical" evidence="8">
    <location>
        <begin position="369"/>
        <end position="388"/>
    </location>
</feature>
<dbReference type="GO" id="GO:0005886">
    <property type="term" value="C:plasma membrane"/>
    <property type="evidence" value="ECO:0007669"/>
    <property type="project" value="UniProtKB-SubCell"/>
</dbReference>